<dbReference type="STRING" id="1173027.Mic7113_0884"/>
<dbReference type="GO" id="GO:0003824">
    <property type="term" value="F:catalytic activity"/>
    <property type="evidence" value="ECO:0007669"/>
    <property type="project" value="InterPro"/>
</dbReference>
<gene>
    <name evidence="1" type="ORF">Mic7113_0884</name>
</gene>
<dbReference type="HOGENOM" id="CLU_2207618_0_0_3"/>
<dbReference type="KEGG" id="mic:Mic7113_0884"/>
<keyword evidence="2" id="KW-1185">Reference proteome</keyword>
<dbReference type="Proteomes" id="UP000010471">
    <property type="component" value="Chromosome"/>
</dbReference>
<evidence type="ECO:0000313" key="2">
    <source>
        <dbReference type="Proteomes" id="UP000010471"/>
    </source>
</evidence>
<dbReference type="AlphaFoldDB" id="K9WAE3"/>
<sequence>MLLLTKDCPESQKALSKIVAQAWLDEEFKERFISEPVAVLQENGLTLPNGVTARVNESSSEGSLMSADANVDSNQVYEISLPSKPTELTESEVPSWSDIDDPEDPPIVICA</sequence>
<dbReference type="OrthoDB" id="583664at2"/>
<reference evidence="1 2" key="1">
    <citation type="submission" date="2012-06" db="EMBL/GenBank/DDBJ databases">
        <title>Finished chromosome of genome of Microcoleus sp. PCC 7113.</title>
        <authorList>
            <consortium name="US DOE Joint Genome Institute"/>
            <person name="Gugger M."/>
            <person name="Coursin T."/>
            <person name="Rippka R."/>
            <person name="Tandeau De Marsac N."/>
            <person name="Huntemann M."/>
            <person name="Wei C.-L."/>
            <person name="Han J."/>
            <person name="Detter J.C."/>
            <person name="Han C."/>
            <person name="Tapia R."/>
            <person name="Chen A."/>
            <person name="Kyrpides N."/>
            <person name="Mavromatis K."/>
            <person name="Markowitz V."/>
            <person name="Szeto E."/>
            <person name="Ivanova N."/>
            <person name="Pagani I."/>
            <person name="Pati A."/>
            <person name="Goodwin L."/>
            <person name="Nordberg H.P."/>
            <person name="Cantor M.N."/>
            <person name="Hua S.X."/>
            <person name="Woyke T."/>
            <person name="Kerfeld C.A."/>
        </authorList>
    </citation>
    <scope>NUCLEOTIDE SEQUENCE [LARGE SCALE GENOMIC DNA]</scope>
    <source>
        <strain evidence="1 2">PCC 7113</strain>
    </source>
</reference>
<dbReference type="GO" id="GO:0046914">
    <property type="term" value="F:transition metal ion binding"/>
    <property type="evidence" value="ECO:0007669"/>
    <property type="project" value="InterPro"/>
</dbReference>
<evidence type="ECO:0000313" key="1">
    <source>
        <dbReference type="EMBL" id="AFZ16786.1"/>
    </source>
</evidence>
<organism evidence="1 2">
    <name type="scientific">Allocoleopsis franciscana PCC 7113</name>
    <dbReference type="NCBI Taxonomy" id="1173027"/>
    <lineage>
        <taxon>Bacteria</taxon>
        <taxon>Bacillati</taxon>
        <taxon>Cyanobacteriota</taxon>
        <taxon>Cyanophyceae</taxon>
        <taxon>Coleofasciculales</taxon>
        <taxon>Coleofasciculaceae</taxon>
        <taxon>Allocoleopsis</taxon>
        <taxon>Allocoleopsis franciscana</taxon>
    </lineage>
</organism>
<name>K9WAE3_9CYAN</name>
<dbReference type="EMBL" id="CP003630">
    <property type="protein sequence ID" value="AFZ16786.1"/>
    <property type="molecule type" value="Genomic_DNA"/>
</dbReference>
<dbReference type="InterPro" id="IPR036648">
    <property type="entry name" value="CN_Hdrase_a/SCN_Hdrase_g_sf"/>
</dbReference>
<proteinExistence type="predicted"/>
<dbReference type="Gene3D" id="3.90.330.10">
    <property type="entry name" value="Nitrile hydratase alpha /Thiocyanate hydrolase gamma"/>
    <property type="match status" value="1"/>
</dbReference>
<dbReference type="SUPFAM" id="SSF56209">
    <property type="entry name" value="Nitrile hydratase alpha chain"/>
    <property type="match status" value="1"/>
</dbReference>
<dbReference type="RefSeq" id="WP_015180946.1">
    <property type="nucleotide sequence ID" value="NC_019738.1"/>
</dbReference>
<protein>
    <submittedName>
        <fullName evidence="1">Nitrile hydratase, alpha chain</fullName>
    </submittedName>
</protein>
<accession>K9WAE3</accession>